<evidence type="ECO:0000256" key="3">
    <source>
        <dbReference type="ARBA" id="ARBA00006678"/>
    </source>
</evidence>
<keyword evidence="4" id="KW-0963">Cytoplasm</keyword>
<evidence type="ECO:0000256" key="13">
    <source>
        <dbReference type="ARBA" id="ARBA00083631"/>
    </source>
</evidence>
<dbReference type="GO" id="GO:0006364">
    <property type="term" value="P:rRNA processing"/>
    <property type="evidence" value="ECO:0007669"/>
    <property type="project" value="UniProtKB-KW"/>
</dbReference>
<dbReference type="GO" id="GO:0071028">
    <property type="term" value="P:nuclear mRNA surveillance"/>
    <property type="evidence" value="ECO:0007669"/>
    <property type="project" value="TreeGrafter"/>
</dbReference>
<evidence type="ECO:0000256" key="4">
    <source>
        <dbReference type="ARBA" id="ARBA00022490"/>
    </source>
</evidence>
<evidence type="ECO:0000256" key="9">
    <source>
        <dbReference type="ARBA" id="ARBA00058393"/>
    </source>
</evidence>
<dbReference type="AlphaFoldDB" id="A0AAN9AQJ3"/>
<dbReference type="Pfam" id="PF01138">
    <property type="entry name" value="RNase_PH"/>
    <property type="match status" value="1"/>
</dbReference>
<dbReference type="InterPro" id="IPR036345">
    <property type="entry name" value="ExoRNase_PH_dom2_sf"/>
</dbReference>
<dbReference type="GO" id="GO:0000176">
    <property type="term" value="C:nuclear exosome (RNase complex)"/>
    <property type="evidence" value="ECO:0007669"/>
    <property type="project" value="TreeGrafter"/>
</dbReference>
<dbReference type="InterPro" id="IPR001247">
    <property type="entry name" value="ExoRNase_PH_dom1"/>
</dbReference>
<evidence type="ECO:0000256" key="10">
    <source>
        <dbReference type="ARBA" id="ARBA00062379"/>
    </source>
</evidence>
<evidence type="ECO:0000256" key="8">
    <source>
        <dbReference type="ARBA" id="ARBA00023242"/>
    </source>
</evidence>
<keyword evidence="6" id="KW-0271">Exosome</keyword>
<evidence type="ECO:0000256" key="5">
    <source>
        <dbReference type="ARBA" id="ARBA00022552"/>
    </source>
</evidence>
<proteinExistence type="inferred from homology"/>
<dbReference type="SUPFAM" id="SSF55666">
    <property type="entry name" value="Ribonuclease PH domain 2-like"/>
    <property type="match status" value="1"/>
</dbReference>
<comment type="subcellular location">
    <subcellularLocation>
        <location evidence="1">Cytoplasm</location>
    </subcellularLocation>
    <subcellularLocation>
        <location evidence="2">Nucleus</location>
        <location evidence="2">Nucleolus</location>
    </subcellularLocation>
</comment>
<accession>A0AAN9AQJ3</accession>
<dbReference type="PANTHER" id="PTHR11953">
    <property type="entry name" value="EXOSOME COMPLEX COMPONENT"/>
    <property type="match status" value="1"/>
</dbReference>
<evidence type="ECO:0000313" key="15">
    <source>
        <dbReference type="EMBL" id="KAK7091090.1"/>
    </source>
</evidence>
<dbReference type="GO" id="GO:0034475">
    <property type="term" value="P:U4 snRNA 3'-end processing"/>
    <property type="evidence" value="ECO:0007669"/>
    <property type="project" value="TreeGrafter"/>
</dbReference>
<evidence type="ECO:0000256" key="1">
    <source>
        <dbReference type="ARBA" id="ARBA00004496"/>
    </source>
</evidence>
<comment type="similarity">
    <text evidence="3">Belongs to the RNase PH family.</text>
</comment>
<dbReference type="GO" id="GO:0016075">
    <property type="term" value="P:rRNA catabolic process"/>
    <property type="evidence" value="ECO:0007669"/>
    <property type="project" value="TreeGrafter"/>
</dbReference>
<sequence length="271" mass="29677">MPDTRRITGPEETQSPFAFCPQFLAQSAEAFSDGKRRDGRKAEADHRPVFLKAGLISQAKGSAFAELDKTKVVCAVYGPHEVARREDFSMQGQISCEVKFAPFSCRVRRQHVQDGREKDLSTQLLEALEPAVRLDSFPKSQVDVFVTVLENDGSALSAAITCASLALADAGIEMYDLVVACTARIHGTSILVDPSFSEENLKTVSGEKPGGQVTLGFMPSLRQVSALCYHGDTDLDVLSQATQRCQDTCHKLYQVVQDTLVKSVEQRMNNS</sequence>
<dbReference type="Gene3D" id="3.30.230.70">
    <property type="entry name" value="GHMP Kinase, N-terminal domain"/>
    <property type="match status" value="1"/>
</dbReference>
<evidence type="ECO:0000256" key="7">
    <source>
        <dbReference type="ARBA" id="ARBA00022884"/>
    </source>
</evidence>
<dbReference type="InterPro" id="IPR020568">
    <property type="entry name" value="Ribosomal_Su5_D2-typ_SF"/>
</dbReference>
<evidence type="ECO:0000256" key="12">
    <source>
        <dbReference type="ARBA" id="ARBA00080620"/>
    </source>
</evidence>
<dbReference type="CDD" id="cd11371">
    <property type="entry name" value="RNase_PH_MTR3"/>
    <property type="match status" value="1"/>
</dbReference>
<comment type="function">
    <text evidence="9">Non-catalytic component of the RNA exosome complex which has 3'-&gt;5' exoribonuclease activity and participates in a multitude of cellular RNA processing and degradation events.</text>
</comment>
<reference evidence="15 16" key="1">
    <citation type="submission" date="2024-02" db="EMBL/GenBank/DDBJ databases">
        <title>Chromosome-scale genome assembly of the rough periwinkle Littorina saxatilis.</title>
        <authorList>
            <person name="De Jode A."/>
            <person name="Faria R."/>
            <person name="Formenti G."/>
            <person name="Sims Y."/>
            <person name="Smith T.P."/>
            <person name="Tracey A."/>
            <person name="Wood J.M.D."/>
            <person name="Zagrodzka Z.B."/>
            <person name="Johannesson K."/>
            <person name="Butlin R.K."/>
            <person name="Leder E.H."/>
        </authorList>
    </citation>
    <scope>NUCLEOTIDE SEQUENCE [LARGE SCALE GENOMIC DNA]</scope>
    <source>
        <strain evidence="15">Snail1</strain>
        <tissue evidence="15">Muscle</tissue>
    </source>
</reference>
<dbReference type="GO" id="GO:0000177">
    <property type="term" value="C:cytoplasmic exosome (RNase complex)"/>
    <property type="evidence" value="ECO:0007669"/>
    <property type="project" value="TreeGrafter"/>
</dbReference>
<name>A0AAN9AQJ3_9CAEN</name>
<evidence type="ECO:0000256" key="2">
    <source>
        <dbReference type="ARBA" id="ARBA00004604"/>
    </source>
</evidence>
<feature type="domain" description="Exoribonuclease phosphorolytic" evidence="14">
    <location>
        <begin position="46"/>
        <end position="173"/>
    </location>
</feature>
<evidence type="ECO:0000256" key="11">
    <source>
        <dbReference type="ARBA" id="ARBA00067159"/>
    </source>
</evidence>
<evidence type="ECO:0000259" key="14">
    <source>
        <dbReference type="Pfam" id="PF01138"/>
    </source>
</evidence>
<evidence type="ECO:0000256" key="6">
    <source>
        <dbReference type="ARBA" id="ARBA00022835"/>
    </source>
</evidence>
<comment type="subunit">
    <text evidence="10">Component of the RNA exosome complex.</text>
</comment>
<keyword evidence="5" id="KW-0698">rRNA processing</keyword>
<dbReference type="GO" id="GO:0071051">
    <property type="term" value="P:poly(A)-dependent snoRNA 3'-end processing"/>
    <property type="evidence" value="ECO:0007669"/>
    <property type="project" value="TreeGrafter"/>
</dbReference>
<protein>
    <recommendedName>
        <fullName evidence="11">Exosome complex component MTR3</fullName>
    </recommendedName>
    <alternativeName>
        <fullName evidence="13">Exosome component 6</fullName>
    </alternativeName>
    <alternativeName>
        <fullName evidence="12">mRNA transport regulator 3 homolog</fullName>
    </alternativeName>
</protein>
<keyword evidence="8" id="KW-0539">Nucleus</keyword>
<dbReference type="SUPFAM" id="SSF54211">
    <property type="entry name" value="Ribosomal protein S5 domain 2-like"/>
    <property type="match status" value="1"/>
</dbReference>
<keyword evidence="16" id="KW-1185">Reference proteome</keyword>
<keyword evidence="7" id="KW-0694">RNA-binding</keyword>
<dbReference type="GO" id="GO:0005730">
    <property type="term" value="C:nucleolus"/>
    <property type="evidence" value="ECO:0007669"/>
    <property type="project" value="UniProtKB-SubCell"/>
</dbReference>
<gene>
    <name evidence="15" type="ORF">V1264_008821</name>
</gene>
<dbReference type="FunFam" id="3.30.230.70:FF:000035">
    <property type="entry name" value="Exosome complex component MTR3"/>
    <property type="match status" value="1"/>
</dbReference>
<dbReference type="EMBL" id="JBAMIC010000022">
    <property type="protein sequence ID" value="KAK7091090.1"/>
    <property type="molecule type" value="Genomic_DNA"/>
</dbReference>
<comment type="caution">
    <text evidence="15">The sequence shown here is derived from an EMBL/GenBank/DDBJ whole genome shotgun (WGS) entry which is preliminary data.</text>
</comment>
<dbReference type="InterPro" id="IPR050080">
    <property type="entry name" value="RNase_PH"/>
</dbReference>
<dbReference type="InterPro" id="IPR027408">
    <property type="entry name" value="PNPase/RNase_PH_dom_sf"/>
</dbReference>
<dbReference type="Proteomes" id="UP001374579">
    <property type="component" value="Unassembled WGS sequence"/>
</dbReference>
<dbReference type="GO" id="GO:0003723">
    <property type="term" value="F:RNA binding"/>
    <property type="evidence" value="ECO:0007669"/>
    <property type="project" value="UniProtKB-KW"/>
</dbReference>
<organism evidence="15 16">
    <name type="scientific">Littorina saxatilis</name>
    <dbReference type="NCBI Taxonomy" id="31220"/>
    <lineage>
        <taxon>Eukaryota</taxon>
        <taxon>Metazoa</taxon>
        <taxon>Spiralia</taxon>
        <taxon>Lophotrochozoa</taxon>
        <taxon>Mollusca</taxon>
        <taxon>Gastropoda</taxon>
        <taxon>Caenogastropoda</taxon>
        <taxon>Littorinimorpha</taxon>
        <taxon>Littorinoidea</taxon>
        <taxon>Littorinidae</taxon>
        <taxon>Littorina</taxon>
    </lineage>
</organism>
<evidence type="ECO:0000313" key="16">
    <source>
        <dbReference type="Proteomes" id="UP001374579"/>
    </source>
</evidence>
<dbReference type="PANTHER" id="PTHR11953:SF2">
    <property type="entry name" value="EXOSOME COMPLEX COMPONENT MTR3"/>
    <property type="match status" value="1"/>
</dbReference>